<sequence>MWLIFLAHLLQSHSGSVRCGPKVLYRANPSRRYTLILRIKHREVLNIRIGKAGAPIATTARPARACAYHTHTPRT</sequence>
<dbReference type="AlphaFoldDB" id="A0A6B0TTW4"/>
<organism evidence="2">
    <name type="scientific">Ixodes ricinus</name>
    <name type="common">Common tick</name>
    <name type="synonym">Acarus ricinus</name>
    <dbReference type="NCBI Taxonomy" id="34613"/>
    <lineage>
        <taxon>Eukaryota</taxon>
        <taxon>Metazoa</taxon>
        <taxon>Ecdysozoa</taxon>
        <taxon>Arthropoda</taxon>
        <taxon>Chelicerata</taxon>
        <taxon>Arachnida</taxon>
        <taxon>Acari</taxon>
        <taxon>Parasitiformes</taxon>
        <taxon>Ixodida</taxon>
        <taxon>Ixodoidea</taxon>
        <taxon>Ixodidae</taxon>
        <taxon>Ixodinae</taxon>
        <taxon>Ixodes</taxon>
    </lineage>
</organism>
<evidence type="ECO:0000256" key="1">
    <source>
        <dbReference type="SAM" id="SignalP"/>
    </source>
</evidence>
<feature type="chain" id="PRO_5025377751" evidence="1">
    <location>
        <begin position="20"/>
        <end position="75"/>
    </location>
</feature>
<accession>A0A6B0TTW4</accession>
<feature type="signal peptide" evidence="1">
    <location>
        <begin position="1"/>
        <end position="19"/>
    </location>
</feature>
<reference evidence="2" key="1">
    <citation type="submission" date="2019-12" db="EMBL/GenBank/DDBJ databases">
        <title>An insight into the sialome of adult female Ixodes ricinus ticks feeding for 6 days.</title>
        <authorList>
            <person name="Perner J."/>
            <person name="Ribeiro J.M.C."/>
        </authorList>
    </citation>
    <scope>NUCLEOTIDE SEQUENCE</scope>
    <source>
        <strain evidence="2">Semi-engorged</strain>
        <tissue evidence="2">Salivary glands</tissue>
    </source>
</reference>
<name>A0A6B0TTW4_IXORI</name>
<keyword evidence="1" id="KW-0732">Signal</keyword>
<dbReference type="EMBL" id="GIFC01001346">
    <property type="protein sequence ID" value="MXU83429.1"/>
    <property type="molecule type" value="Transcribed_RNA"/>
</dbReference>
<evidence type="ECO:0000313" key="2">
    <source>
        <dbReference type="EMBL" id="MXU83429.1"/>
    </source>
</evidence>
<proteinExistence type="predicted"/>
<protein>
    <submittedName>
        <fullName evidence="2">Putative secreted protein</fullName>
    </submittedName>
</protein>